<dbReference type="STRING" id="1194526.A284_01200"/>
<dbReference type="PANTHER" id="PTHR21666">
    <property type="entry name" value="PEPTIDASE-RELATED"/>
    <property type="match status" value="1"/>
</dbReference>
<dbReference type="EMBL" id="PZEV01000004">
    <property type="protein sequence ID" value="PTI52245.1"/>
    <property type="molecule type" value="Genomic_DNA"/>
</dbReference>
<dbReference type="InterPro" id="IPR016047">
    <property type="entry name" value="M23ase_b-sheet_dom"/>
</dbReference>
<evidence type="ECO:0000256" key="2">
    <source>
        <dbReference type="ARBA" id="ARBA00001947"/>
    </source>
</evidence>
<dbReference type="AlphaFoldDB" id="A0A2T4Q2Y4"/>
<dbReference type="GO" id="GO:0004222">
    <property type="term" value="F:metalloendopeptidase activity"/>
    <property type="evidence" value="ECO:0007669"/>
    <property type="project" value="TreeGrafter"/>
</dbReference>
<evidence type="ECO:0000313" key="8">
    <source>
        <dbReference type="Proteomes" id="UP000240717"/>
    </source>
</evidence>
<organism evidence="7 8">
    <name type="scientific">Staphylococcus warneri</name>
    <dbReference type="NCBI Taxonomy" id="1292"/>
    <lineage>
        <taxon>Bacteria</taxon>
        <taxon>Bacillati</taxon>
        <taxon>Bacillota</taxon>
        <taxon>Bacilli</taxon>
        <taxon>Bacillales</taxon>
        <taxon>Staphylococcaceae</taxon>
        <taxon>Staphylococcus</taxon>
    </lineage>
</organism>
<comment type="caution">
    <text evidence="7">The sequence shown here is derived from an EMBL/GenBank/DDBJ whole genome shotgun (WGS) entry which is preliminary data.</text>
</comment>
<evidence type="ECO:0000256" key="5">
    <source>
        <dbReference type="ARBA" id="ARBA00023049"/>
    </source>
</evidence>
<dbReference type="RefSeq" id="WP_107532772.1">
    <property type="nucleotide sequence ID" value="NZ_PZEV01000004.1"/>
</dbReference>
<comment type="catalytic activity">
    <reaction evidence="1">
        <text>Hydrolysis of the -Gly-|-Gly- bond in the pentaglycine inter-peptide link joining staphylococcal cell wall peptidoglycans.</text>
        <dbReference type="EC" id="3.4.24.75"/>
    </reaction>
</comment>
<comment type="similarity">
    <text evidence="3">Belongs to the peptidase M23B family.</text>
</comment>
<sequence>MIFKGFMNMIEQNDYETLYSYFTKEMKKQISKKALKKLIQDYNRFAHQHKCFVDIGTEKYGENVWLDAFENYGVSIHVTHGKISALLFKPLYYFKDKHTTLTYQFPFNDEWFVYWGGDNELFNYHYPIETQRYAYDFIKINKDSGMSYFEDGMRCEHYYAYNTPVYAPLNGVVVDIENNIKDNRIGQTNQRQPLGNYVMIKHSTNEFSLIGHLKQHSIKVNIGDEITDNVMIGLCGNSGNSSEPHIHFQVSNQPSLLEGQSLKVNFENNRTPIKGETIRR</sequence>
<evidence type="ECO:0000256" key="4">
    <source>
        <dbReference type="ARBA" id="ARBA00012322"/>
    </source>
</evidence>
<dbReference type="SUPFAM" id="SSF51261">
    <property type="entry name" value="Duplicated hybrid motif"/>
    <property type="match status" value="1"/>
</dbReference>
<reference evidence="7 8" key="1">
    <citation type="journal article" date="2016" name="Front. Microbiol.">
        <title>Comprehensive Phylogenetic Analysis of Bovine Non-aureus Staphylococci Species Based on Whole-Genome Sequencing.</title>
        <authorList>
            <person name="Naushad S."/>
            <person name="Barkema H.W."/>
            <person name="Luby C."/>
            <person name="Condas L.A."/>
            <person name="Nobrega D.B."/>
            <person name="Carson D.A."/>
            <person name="De Buck J."/>
        </authorList>
    </citation>
    <scope>NUCLEOTIDE SEQUENCE [LARGE SCALE GENOMIC DNA]</scope>
    <source>
        <strain evidence="7 8">SNUC 2993</strain>
    </source>
</reference>
<comment type="cofactor">
    <cofactor evidence="2">
        <name>Zn(2+)</name>
        <dbReference type="ChEBI" id="CHEBI:29105"/>
    </cofactor>
</comment>
<protein>
    <recommendedName>
        <fullName evidence="4">lysostaphin</fullName>
        <ecNumber evidence="4">3.4.24.75</ecNumber>
    </recommendedName>
</protein>
<dbReference type="InterPro" id="IPR050570">
    <property type="entry name" value="Cell_wall_metabolism_enzyme"/>
</dbReference>
<evidence type="ECO:0000313" key="7">
    <source>
        <dbReference type="EMBL" id="PTI52245.1"/>
    </source>
</evidence>
<feature type="domain" description="M23ase beta-sheet core" evidence="6">
    <location>
        <begin position="160"/>
        <end position="253"/>
    </location>
</feature>
<dbReference type="CDD" id="cd12797">
    <property type="entry name" value="M23_peptidase"/>
    <property type="match status" value="1"/>
</dbReference>
<evidence type="ECO:0000256" key="3">
    <source>
        <dbReference type="ARBA" id="ARBA00006646"/>
    </source>
</evidence>
<dbReference type="Proteomes" id="UP000240717">
    <property type="component" value="Unassembled WGS sequence"/>
</dbReference>
<dbReference type="Pfam" id="PF01551">
    <property type="entry name" value="Peptidase_M23"/>
    <property type="match status" value="1"/>
</dbReference>
<accession>A0A2T4Q2Y4</accession>
<keyword evidence="5" id="KW-0482">Metalloprotease</keyword>
<dbReference type="PANTHER" id="PTHR21666:SF270">
    <property type="entry name" value="MUREIN HYDROLASE ACTIVATOR ENVC"/>
    <property type="match status" value="1"/>
</dbReference>
<dbReference type="EC" id="3.4.24.75" evidence="4"/>
<keyword evidence="5" id="KW-0378">Hydrolase</keyword>
<keyword evidence="5" id="KW-0645">Protease</keyword>
<dbReference type="GO" id="GO:0006508">
    <property type="term" value="P:proteolysis"/>
    <property type="evidence" value="ECO:0007669"/>
    <property type="project" value="UniProtKB-KW"/>
</dbReference>
<evidence type="ECO:0000259" key="6">
    <source>
        <dbReference type="Pfam" id="PF01551"/>
    </source>
</evidence>
<proteinExistence type="inferred from homology"/>
<evidence type="ECO:0000256" key="1">
    <source>
        <dbReference type="ARBA" id="ARBA00001667"/>
    </source>
</evidence>
<name>A0A2T4Q2Y4_STAWA</name>
<dbReference type="Gene3D" id="2.70.70.10">
    <property type="entry name" value="Glucose Permease (Domain IIA)"/>
    <property type="match status" value="1"/>
</dbReference>
<gene>
    <name evidence="7" type="ORF">BU085_01935</name>
</gene>
<dbReference type="InterPro" id="IPR011055">
    <property type="entry name" value="Dup_hybrid_motif"/>
</dbReference>